<evidence type="ECO:0000256" key="2">
    <source>
        <dbReference type="ARBA" id="ARBA00023295"/>
    </source>
</evidence>
<evidence type="ECO:0000313" key="4">
    <source>
        <dbReference type="EMBL" id="MXV51290.1"/>
    </source>
</evidence>
<dbReference type="Proteomes" id="UP000466586">
    <property type="component" value="Unassembled WGS sequence"/>
</dbReference>
<dbReference type="GO" id="GO:0004553">
    <property type="term" value="F:hydrolase activity, hydrolyzing O-glycosyl compounds"/>
    <property type="evidence" value="ECO:0007669"/>
    <property type="project" value="InterPro"/>
</dbReference>
<dbReference type="RefSeq" id="WP_160844470.1">
    <property type="nucleotide sequence ID" value="NZ_WVHT01000004.1"/>
</dbReference>
<accession>A0A7K1YA47</accession>
<proteinExistence type="predicted"/>
<organism evidence="4 5">
    <name type="scientific">Hufsiella arboris</name>
    <dbReference type="NCBI Taxonomy" id="2695275"/>
    <lineage>
        <taxon>Bacteria</taxon>
        <taxon>Pseudomonadati</taxon>
        <taxon>Bacteroidota</taxon>
        <taxon>Sphingobacteriia</taxon>
        <taxon>Sphingobacteriales</taxon>
        <taxon>Sphingobacteriaceae</taxon>
        <taxon>Hufsiella</taxon>
    </lineage>
</organism>
<protein>
    <submittedName>
        <fullName evidence="4">Alpha-galactosidase</fullName>
    </submittedName>
</protein>
<keyword evidence="5" id="KW-1185">Reference proteome</keyword>
<sequence>MINLNRKLCILFCFAALSILITDKAFSAAVEDVKTCYATLNNDELTLGNSVISRTYKWNNGDLISASITDKKDKFTWQLSGSTPDCLFPGTGKAIDGNLQTRFVPSNASTPSYLAVSVTVRFNQLEVRRVFRIYPDCPAIACDFYLRGNIKAQWLTSIKQAGELRNIENNAAAKEGTAQATVMETLALPGKHWRLKAVEFFDITDRNNNLVQDYDQILYRGESKVRGNLLYASEILSDRSIFILKEAPTSDVQLAYPGFDYIAKFGSLQCVGIGLTPADLDSVKWTKCYGVVTGLSAGGEAGRLRALRNYQQRIRIHKPLRDDMVMMNTWGDRAQDSHISEKFILKDLVAAHRLGISHFQIDDGWQSGRSSNSALPGGSLNSIWSNPNYWKPDPQKFPNGLDPIVQLGKKLGIEICLWFNPSQDSSYTHWKDDAAALINLYKHYGICTFKIDGVQIVDKKGEVNFRRTLDSVMTVTNNEVVFNLDVTAGRRNGYHYFNEYGNIFLENRYTDWGNYYPHFTLRNLWQLSRYVPPQNLQIEFLNNSRNTDKYAPNDLLAPAKLSFDYGFALTMMAQPLAWMEATGLPETAFTSANNIKKYRGIQTAIHSGMIFPIGNEPSGTSWTGFQSSIGNKGYLLIIRENNNEKTSWLSTWLPGGRIVTLTSVLGDGKSYVTTTEPSGRLKCQLAVPNSYALYQYEIN</sequence>
<dbReference type="Gene3D" id="3.20.20.70">
    <property type="entry name" value="Aldolase class I"/>
    <property type="match status" value="1"/>
</dbReference>
<evidence type="ECO:0000256" key="3">
    <source>
        <dbReference type="SAM" id="SignalP"/>
    </source>
</evidence>
<gene>
    <name evidence="4" type="ORF">GS399_09950</name>
</gene>
<dbReference type="InterPro" id="IPR000111">
    <property type="entry name" value="Glyco_hydro_27/36_CS"/>
</dbReference>
<feature type="chain" id="PRO_5029821810" evidence="3">
    <location>
        <begin position="28"/>
        <end position="699"/>
    </location>
</feature>
<keyword evidence="3" id="KW-0732">Signal</keyword>
<comment type="caution">
    <text evidence="4">The sequence shown here is derived from an EMBL/GenBank/DDBJ whole genome shotgun (WGS) entry which is preliminary data.</text>
</comment>
<evidence type="ECO:0000256" key="1">
    <source>
        <dbReference type="ARBA" id="ARBA00022801"/>
    </source>
</evidence>
<dbReference type="InterPro" id="IPR017853">
    <property type="entry name" value="GH"/>
</dbReference>
<feature type="signal peptide" evidence="3">
    <location>
        <begin position="1"/>
        <end position="27"/>
    </location>
</feature>
<reference evidence="4 5" key="1">
    <citation type="submission" date="2019-11" db="EMBL/GenBank/DDBJ databases">
        <title>Pedobacter sp. HMF7647 Genome sequencing and assembly.</title>
        <authorList>
            <person name="Kang H."/>
            <person name="Kim H."/>
            <person name="Joh K."/>
        </authorList>
    </citation>
    <scope>NUCLEOTIDE SEQUENCE [LARGE SCALE GENOMIC DNA]</scope>
    <source>
        <strain evidence="4 5">HMF7647</strain>
    </source>
</reference>
<dbReference type="Pfam" id="PF02065">
    <property type="entry name" value="Melibiase"/>
    <property type="match status" value="1"/>
</dbReference>
<dbReference type="InterPro" id="IPR013785">
    <property type="entry name" value="Aldolase_TIM"/>
</dbReference>
<keyword evidence="2" id="KW-0326">Glycosidase</keyword>
<name>A0A7K1YA47_9SPHI</name>
<keyword evidence="1" id="KW-0378">Hydrolase</keyword>
<evidence type="ECO:0000313" key="5">
    <source>
        <dbReference type="Proteomes" id="UP000466586"/>
    </source>
</evidence>
<dbReference type="EMBL" id="WVHT01000004">
    <property type="protein sequence ID" value="MXV51290.1"/>
    <property type="molecule type" value="Genomic_DNA"/>
</dbReference>
<dbReference type="GO" id="GO:0005975">
    <property type="term" value="P:carbohydrate metabolic process"/>
    <property type="evidence" value="ECO:0007669"/>
    <property type="project" value="InterPro"/>
</dbReference>
<dbReference type="AlphaFoldDB" id="A0A7K1YA47"/>
<dbReference type="PROSITE" id="PS00512">
    <property type="entry name" value="ALPHA_GALACTOSIDASE"/>
    <property type="match status" value="1"/>
</dbReference>
<dbReference type="SUPFAM" id="SSF51445">
    <property type="entry name" value="(Trans)glycosidases"/>
    <property type="match status" value="1"/>
</dbReference>